<dbReference type="SUPFAM" id="SSF63867">
    <property type="entry name" value="MoeA C-terminal domain-like"/>
    <property type="match status" value="1"/>
</dbReference>
<dbReference type="NCBIfam" id="NF045515">
    <property type="entry name" value="Glp_gephyrin"/>
    <property type="match status" value="1"/>
</dbReference>
<dbReference type="AlphaFoldDB" id="A0AAD7TQW7"/>
<dbReference type="Gene3D" id="3.90.105.10">
    <property type="entry name" value="Molybdopterin biosynthesis moea protein, domain 2"/>
    <property type="match status" value="1"/>
</dbReference>
<reference evidence="8" key="1">
    <citation type="submission" date="2022-11" db="EMBL/GenBank/DDBJ databases">
        <title>Genome Sequence of Cubamyces cubensis.</title>
        <authorList>
            <person name="Buettner E."/>
        </authorList>
    </citation>
    <scope>NUCLEOTIDE SEQUENCE</scope>
    <source>
        <strain evidence="8">MPL-01</strain>
    </source>
</reference>
<comment type="function">
    <text evidence="5">Catalyzes two steps in the biosynthesis of the molybdenum cofactor. In the first step, molybdopterin is adenylated. Subsequently, molybdate is inserted into adenylated molybdopterin and AMP is released.</text>
</comment>
<dbReference type="Gene3D" id="2.170.190.11">
    <property type="entry name" value="Molybdopterin biosynthesis moea protein, domain 3"/>
    <property type="match status" value="1"/>
</dbReference>
<protein>
    <recommendedName>
        <fullName evidence="7">MoaB/Mog domain-containing protein</fullName>
    </recommendedName>
</protein>
<dbReference type="InterPro" id="IPR008284">
    <property type="entry name" value="MoCF_biosynth_CS"/>
</dbReference>
<dbReference type="InterPro" id="IPR005110">
    <property type="entry name" value="MoeA_linker/N"/>
</dbReference>
<dbReference type="GO" id="GO:0005829">
    <property type="term" value="C:cytosol"/>
    <property type="evidence" value="ECO:0007669"/>
    <property type="project" value="TreeGrafter"/>
</dbReference>
<evidence type="ECO:0000256" key="2">
    <source>
        <dbReference type="ARBA" id="ARBA00007589"/>
    </source>
</evidence>
<dbReference type="InterPro" id="IPR038987">
    <property type="entry name" value="MoeA-like"/>
</dbReference>
<evidence type="ECO:0000256" key="4">
    <source>
        <dbReference type="ARBA" id="ARBA00023150"/>
    </source>
</evidence>
<keyword evidence="5" id="KW-0479">Metal-binding</keyword>
<dbReference type="Pfam" id="PF03454">
    <property type="entry name" value="MoeA_C"/>
    <property type="match status" value="1"/>
</dbReference>
<dbReference type="PROSITE" id="PS01079">
    <property type="entry name" value="MOCF_BIOSYNTHESIS_2"/>
    <property type="match status" value="1"/>
</dbReference>
<keyword evidence="4 5" id="KW-0501">Molybdenum cofactor biosynthesis</keyword>
<dbReference type="Pfam" id="PF00994">
    <property type="entry name" value="MoCF_biosynth"/>
    <property type="match status" value="2"/>
</dbReference>
<comment type="similarity">
    <text evidence="3">In the C-terminal section; belongs to the MoeA family.</text>
</comment>
<dbReference type="FunFam" id="3.40.980.10:FF:000001">
    <property type="entry name" value="Molybdopterin molybdenumtransferase"/>
    <property type="match status" value="1"/>
</dbReference>
<dbReference type="GO" id="GO:0061598">
    <property type="term" value="F:molybdopterin adenylyltransferase activity"/>
    <property type="evidence" value="ECO:0007669"/>
    <property type="project" value="UniProtKB-UniRule"/>
</dbReference>
<comment type="pathway">
    <text evidence="1 5">Cofactor biosynthesis; molybdopterin biosynthesis.</text>
</comment>
<dbReference type="InterPro" id="IPR001453">
    <property type="entry name" value="MoaB/Mog_dom"/>
</dbReference>
<dbReference type="InterPro" id="IPR005111">
    <property type="entry name" value="MoeA_C_domain_IV"/>
</dbReference>
<dbReference type="Pfam" id="PF03453">
    <property type="entry name" value="MoeA_N"/>
    <property type="match status" value="1"/>
</dbReference>
<comment type="catalytic activity">
    <reaction evidence="5">
        <text>molybdopterin + ATP + H(+) = adenylyl-molybdopterin + diphosphate</text>
        <dbReference type="Rhea" id="RHEA:31331"/>
        <dbReference type="ChEBI" id="CHEBI:15378"/>
        <dbReference type="ChEBI" id="CHEBI:30616"/>
        <dbReference type="ChEBI" id="CHEBI:33019"/>
        <dbReference type="ChEBI" id="CHEBI:58698"/>
        <dbReference type="ChEBI" id="CHEBI:62727"/>
    </reaction>
</comment>
<dbReference type="InterPro" id="IPR036688">
    <property type="entry name" value="MoeA_C_domain_IV_sf"/>
</dbReference>
<dbReference type="InterPro" id="IPR036135">
    <property type="entry name" value="MoeA_linker/N_sf"/>
</dbReference>
<comment type="catalytic activity">
    <reaction evidence="5">
        <text>adenylyl-molybdopterin + molybdate = Mo-molybdopterin + AMP + H(+)</text>
        <dbReference type="Rhea" id="RHEA:35047"/>
        <dbReference type="ChEBI" id="CHEBI:15378"/>
        <dbReference type="ChEBI" id="CHEBI:36264"/>
        <dbReference type="ChEBI" id="CHEBI:62727"/>
        <dbReference type="ChEBI" id="CHEBI:71302"/>
        <dbReference type="ChEBI" id="CHEBI:456215"/>
    </reaction>
</comment>
<evidence type="ECO:0000256" key="3">
    <source>
        <dbReference type="ARBA" id="ARBA00008339"/>
    </source>
</evidence>
<comment type="similarity">
    <text evidence="2">In the N-terminal section; belongs to the MoaB/Mog family.</text>
</comment>
<dbReference type="PANTHER" id="PTHR10192:SF5">
    <property type="entry name" value="GEPHYRIN"/>
    <property type="match status" value="1"/>
</dbReference>
<feature type="region of interest" description="Disordered" evidence="6">
    <location>
        <begin position="185"/>
        <end position="232"/>
    </location>
</feature>
<comment type="cofactor">
    <cofactor evidence="5">
        <name>Mg(2+)</name>
        <dbReference type="ChEBI" id="CHEBI:18420"/>
    </cofactor>
</comment>
<dbReference type="PANTHER" id="PTHR10192">
    <property type="entry name" value="MOLYBDOPTERIN BIOSYNTHESIS PROTEIN"/>
    <property type="match status" value="1"/>
</dbReference>
<gene>
    <name evidence="8" type="ORF">ONZ51_g8354</name>
</gene>
<keyword evidence="9" id="KW-1185">Reference proteome</keyword>
<organism evidence="8 9">
    <name type="scientific">Trametes cubensis</name>
    <dbReference type="NCBI Taxonomy" id="1111947"/>
    <lineage>
        <taxon>Eukaryota</taxon>
        <taxon>Fungi</taxon>
        <taxon>Dikarya</taxon>
        <taxon>Basidiomycota</taxon>
        <taxon>Agaricomycotina</taxon>
        <taxon>Agaricomycetes</taxon>
        <taxon>Polyporales</taxon>
        <taxon>Polyporaceae</taxon>
        <taxon>Trametes</taxon>
    </lineage>
</organism>
<keyword evidence="5" id="KW-0808">Transferase</keyword>
<proteinExistence type="inferred from homology"/>
<dbReference type="SMART" id="SM00852">
    <property type="entry name" value="MoCF_biosynth"/>
    <property type="match status" value="2"/>
</dbReference>
<dbReference type="Gene3D" id="2.40.340.10">
    <property type="entry name" value="MoeA, C-terminal, domain IV"/>
    <property type="match status" value="1"/>
</dbReference>
<dbReference type="SUPFAM" id="SSF53218">
    <property type="entry name" value="Molybdenum cofactor biosynthesis proteins"/>
    <property type="match status" value="2"/>
</dbReference>
<dbReference type="GO" id="GO:0005524">
    <property type="term" value="F:ATP binding"/>
    <property type="evidence" value="ECO:0007669"/>
    <property type="project" value="UniProtKB-UniRule"/>
</dbReference>
<dbReference type="InterPro" id="IPR036425">
    <property type="entry name" value="MoaB/Mog-like_dom_sf"/>
</dbReference>
<sequence>MPGARVAILTVSDTAAADASADRSGPTIQSVLTQAGYVCRHLVIVPDDEIRIRTVVLAWCDQGDIDWIITTGGTGFGVRDRTPEAIKPLLEREAPGLVHLLLSASLQSTPLAALSRPVAGTIRHTLITTLPGSVKAVQENLAALLNAGVVSHAIELVRGGSGSAVHAQLAAEGVRVPSVAGSAVSASTSGFEDAGAHHQHHHHHHGHDHAPPQPRSVLSHDPGLPAHTRHRESPYPLISVAEAYLTILREIQPLPAHEQPVTPRLRGHVIAEDVYAPQNVPATPSTNVDGYALRSTDLPGIYKVLSSRTHPLAAPLPPGTVYRVNTGGPLPAGADAVIMVEDTRLHSTQRTPSGEEYEENEIETLVQVPPGENVRDSGSDVRRGELVLERGTIVNSAGGEIGTLAFVGRTKVNVIRKPVVAILSTGNELLDLQAPHPLPGDGWGGIWDTNRPSLQAAIEGLGYEVIDLGIVPDSLEVHVAVLTRGLESADLLLTTGGTSMGVGDLLKPVIERHLNGTVHFGRVKVKPGKPTTFATIPTPGGRNERVPIFALPGNPASALVMFHVFVIPALRKLGGWPEARCRLPSVRVQIQETMRLDPRPEYHRAIIRASVSGFKAYSTGGQRSSRVASLKGANGLIALPARGEKGPSRLEIGDVVEAIMIGEMQME</sequence>
<evidence type="ECO:0000313" key="9">
    <source>
        <dbReference type="Proteomes" id="UP001215151"/>
    </source>
</evidence>
<dbReference type="GO" id="GO:0061599">
    <property type="term" value="F:molybdopterin molybdotransferase activity"/>
    <property type="evidence" value="ECO:0007669"/>
    <property type="project" value="UniProtKB-UniRule"/>
</dbReference>
<evidence type="ECO:0000256" key="5">
    <source>
        <dbReference type="RuleBase" id="RU365090"/>
    </source>
</evidence>
<dbReference type="SUPFAM" id="SSF63882">
    <property type="entry name" value="MoeA N-terminal region -like"/>
    <property type="match status" value="1"/>
</dbReference>
<dbReference type="Proteomes" id="UP001215151">
    <property type="component" value="Unassembled WGS sequence"/>
</dbReference>
<evidence type="ECO:0000313" key="8">
    <source>
        <dbReference type="EMBL" id="KAJ8472682.1"/>
    </source>
</evidence>
<keyword evidence="5" id="KW-0500">Molybdenum</keyword>
<feature type="domain" description="MoaB/Mog" evidence="7">
    <location>
        <begin position="7"/>
        <end position="152"/>
    </location>
</feature>
<dbReference type="NCBIfam" id="TIGR00177">
    <property type="entry name" value="molyb_syn"/>
    <property type="match status" value="2"/>
</dbReference>
<name>A0AAD7TQW7_9APHY</name>
<evidence type="ECO:0000256" key="6">
    <source>
        <dbReference type="SAM" id="MobiDB-lite"/>
    </source>
</evidence>
<evidence type="ECO:0000256" key="1">
    <source>
        <dbReference type="ARBA" id="ARBA00005046"/>
    </source>
</evidence>
<dbReference type="CDD" id="cd00887">
    <property type="entry name" value="MoeA"/>
    <property type="match status" value="1"/>
</dbReference>
<feature type="domain" description="MoaB/Mog" evidence="7">
    <location>
        <begin position="421"/>
        <end position="572"/>
    </location>
</feature>
<dbReference type="GO" id="GO:0006777">
    <property type="term" value="P:Mo-molybdopterin cofactor biosynthetic process"/>
    <property type="evidence" value="ECO:0007669"/>
    <property type="project" value="UniProtKB-UniRule"/>
</dbReference>
<dbReference type="GO" id="GO:0046872">
    <property type="term" value="F:metal ion binding"/>
    <property type="evidence" value="ECO:0007669"/>
    <property type="project" value="UniProtKB-UniRule"/>
</dbReference>
<evidence type="ECO:0000259" key="7">
    <source>
        <dbReference type="SMART" id="SM00852"/>
    </source>
</evidence>
<dbReference type="EMBL" id="JAPEVG010000250">
    <property type="protein sequence ID" value="KAJ8472682.1"/>
    <property type="molecule type" value="Genomic_DNA"/>
</dbReference>
<feature type="compositionally biased region" description="Basic residues" evidence="6">
    <location>
        <begin position="197"/>
        <end position="207"/>
    </location>
</feature>
<accession>A0AAD7TQW7</accession>
<comment type="caution">
    <text evidence="8">The sequence shown here is derived from an EMBL/GenBank/DDBJ whole genome shotgun (WGS) entry which is preliminary data.</text>
</comment>
<keyword evidence="5" id="KW-0460">Magnesium</keyword>
<dbReference type="CDD" id="cd00886">
    <property type="entry name" value="MogA_MoaB"/>
    <property type="match status" value="1"/>
</dbReference>
<dbReference type="Gene3D" id="3.40.980.10">
    <property type="entry name" value="MoaB/Mog-like domain"/>
    <property type="match status" value="2"/>
</dbReference>
<comment type="similarity">
    <text evidence="5">Belongs to the MoeA family.</text>
</comment>